<dbReference type="InterPro" id="IPR043957">
    <property type="entry name" value="Vanin_C"/>
</dbReference>
<accession>A0A5N5T6E1</accession>
<dbReference type="EMBL" id="SEYY01008284">
    <property type="protein sequence ID" value="KAB7502213.1"/>
    <property type="molecule type" value="Genomic_DNA"/>
</dbReference>
<keyword evidence="2" id="KW-0378">Hydrolase</keyword>
<dbReference type="GO" id="GO:0016787">
    <property type="term" value="F:hydrolase activity"/>
    <property type="evidence" value="ECO:0007669"/>
    <property type="project" value="UniProtKB-KW"/>
</dbReference>
<dbReference type="AlphaFoldDB" id="A0A5N5T6E1"/>
<feature type="non-terminal residue" evidence="4">
    <location>
        <position position="1"/>
    </location>
</feature>
<dbReference type="InterPro" id="IPR003010">
    <property type="entry name" value="C-N_Hydrolase"/>
</dbReference>
<name>A0A5N5T6E1_9CRUS</name>
<dbReference type="Pfam" id="PF19018">
    <property type="entry name" value="Vanin_C"/>
    <property type="match status" value="1"/>
</dbReference>
<dbReference type="PANTHER" id="PTHR10609">
    <property type="entry name" value="BIOTINIDASE-RELATED"/>
    <property type="match status" value="1"/>
</dbReference>
<organism evidence="4 5">
    <name type="scientific">Armadillidium nasatum</name>
    <dbReference type="NCBI Taxonomy" id="96803"/>
    <lineage>
        <taxon>Eukaryota</taxon>
        <taxon>Metazoa</taxon>
        <taxon>Ecdysozoa</taxon>
        <taxon>Arthropoda</taxon>
        <taxon>Crustacea</taxon>
        <taxon>Multicrustacea</taxon>
        <taxon>Malacostraca</taxon>
        <taxon>Eumalacostraca</taxon>
        <taxon>Peracarida</taxon>
        <taxon>Isopoda</taxon>
        <taxon>Oniscidea</taxon>
        <taxon>Crinocheta</taxon>
        <taxon>Armadillidiidae</taxon>
        <taxon>Armadillidium</taxon>
    </lineage>
</organism>
<comment type="caution">
    <text evidence="4">The sequence shown here is derived from an EMBL/GenBank/DDBJ whole genome shotgun (WGS) entry which is preliminary data.</text>
</comment>
<evidence type="ECO:0000256" key="2">
    <source>
        <dbReference type="ARBA" id="ARBA00022801"/>
    </source>
</evidence>
<gene>
    <name evidence="4" type="primary">VNN1_2</name>
    <name evidence="4" type="ORF">Anas_07601</name>
</gene>
<proteinExistence type="inferred from homology"/>
<evidence type="ECO:0000313" key="5">
    <source>
        <dbReference type="Proteomes" id="UP000326759"/>
    </source>
</evidence>
<sequence length="572" mass="65253">RKRNVWCNEGYNDWKNLSIALDRHSSSKDHIQNEVTFKTLIKTSNLDLESPKHSDSSIKENRVRYIGAVLEYEPFSKWSEEGKGYDVMRRNARTVIKYAKKAKSYDPSQLILKFSQQNTDIIIAPEYGIQSLSMFNFVNNTENFLTFTQYVPDPSLRMVVCNQEEKPNSKYEVIKILSCGALTNQIYIVADLAEFVPCSNERVDQSLPWSYEIQENCPKEGYFVYNVQIVFNRKGAVVARYRKQNLYLEDLFTPGPQNDIEAIFITDFNVAFSLQICFDILFEHPGYANSKNYGIRDVAMSTAWAIGVQNGFSRGLGVNLLVSGYHRPDKGNLGSGIYKGYPVDDLSLYSFDGNSGNVLLVSTVETVAASSLNLPISDWESEENVRNYTSHPIDIKVSLKKFNDLKTSNRPHIFKYEDLSQYTKVLLERSNFQNTSKSIACSQDNFCCTLNYKYSGNQTYYLFAYNGNITLGDGIYVVGMQTCSVVWCQNSDYETCSRIETDSQVSDSFPYLEISSNSFSVDAVYPIHNHRNTSLIRNDVLEFKAQNKYSSIKSLKPIENLLVIALQGRIFF</sequence>
<protein>
    <submittedName>
        <fullName evidence="4">Pantetheinase</fullName>
    </submittedName>
</protein>
<evidence type="ECO:0000256" key="1">
    <source>
        <dbReference type="ARBA" id="ARBA00008225"/>
    </source>
</evidence>
<evidence type="ECO:0000313" key="4">
    <source>
        <dbReference type="EMBL" id="KAB7502213.1"/>
    </source>
</evidence>
<reference evidence="4 5" key="1">
    <citation type="journal article" date="2019" name="PLoS Biol.">
        <title>Sex chromosomes control vertical transmission of feminizing Wolbachia symbionts in an isopod.</title>
        <authorList>
            <person name="Becking T."/>
            <person name="Chebbi M.A."/>
            <person name="Giraud I."/>
            <person name="Moumen B."/>
            <person name="Laverre T."/>
            <person name="Caubet Y."/>
            <person name="Peccoud J."/>
            <person name="Gilbert C."/>
            <person name="Cordaux R."/>
        </authorList>
    </citation>
    <scope>NUCLEOTIDE SEQUENCE [LARGE SCALE GENOMIC DNA]</scope>
    <source>
        <strain evidence="4">ANa2</strain>
        <tissue evidence="4">Whole body excluding digestive tract and cuticle</tissue>
    </source>
</reference>
<evidence type="ECO:0000259" key="3">
    <source>
        <dbReference type="PROSITE" id="PS50263"/>
    </source>
</evidence>
<dbReference type="PROSITE" id="PS50263">
    <property type="entry name" value="CN_HYDROLASE"/>
    <property type="match status" value="1"/>
</dbReference>
<dbReference type="InterPro" id="IPR040154">
    <property type="entry name" value="Biotinidase/VNN"/>
</dbReference>
<feature type="domain" description="CN hydrolase" evidence="3">
    <location>
        <begin position="65"/>
        <end position="366"/>
    </location>
</feature>
<dbReference type="OrthoDB" id="10250282at2759"/>
<dbReference type="Proteomes" id="UP000326759">
    <property type="component" value="Unassembled WGS sequence"/>
</dbReference>
<dbReference type="PANTHER" id="PTHR10609:SF14">
    <property type="entry name" value="BIOTINIDASE"/>
    <property type="match status" value="1"/>
</dbReference>
<dbReference type="Pfam" id="PF00795">
    <property type="entry name" value="CN_hydrolase"/>
    <property type="match status" value="1"/>
</dbReference>
<keyword evidence="5" id="KW-1185">Reference proteome</keyword>
<dbReference type="SUPFAM" id="SSF56317">
    <property type="entry name" value="Carbon-nitrogen hydrolase"/>
    <property type="match status" value="1"/>
</dbReference>
<comment type="similarity">
    <text evidence="1">Belongs to the carbon-nitrogen hydrolase superfamily. BTD/VNN family.</text>
</comment>
<dbReference type="Gene3D" id="3.60.110.10">
    <property type="entry name" value="Carbon-nitrogen hydrolase"/>
    <property type="match status" value="1"/>
</dbReference>
<dbReference type="InterPro" id="IPR036526">
    <property type="entry name" value="C-N_Hydrolase_sf"/>
</dbReference>